<dbReference type="EMBL" id="VFPE01000003">
    <property type="protein sequence ID" value="TQM25104.1"/>
    <property type="molecule type" value="Genomic_DNA"/>
</dbReference>
<sequence>MITLRPHLTFPGSRIITCRSCDSSLGVYGNARLLHHSDGSHTVEYSTTRRPTWREVQLAPLKFTVERARVDYGRPVWLAYRTSDLEYAQTFRTQRGALRYALSRVAEAMRMADHADVDAIDYQDAMEVFA</sequence>
<dbReference type="AlphaFoldDB" id="A0A543EU71"/>
<keyword evidence="2" id="KW-1185">Reference proteome</keyword>
<organism evidence="1 2">
    <name type="scientific">Microbacterium kyungheense</name>
    <dbReference type="NCBI Taxonomy" id="1263636"/>
    <lineage>
        <taxon>Bacteria</taxon>
        <taxon>Bacillati</taxon>
        <taxon>Actinomycetota</taxon>
        <taxon>Actinomycetes</taxon>
        <taxon>Micrococcales</taxon>
        <taxon>Microbacteriaceae</taxon>
        <taxon>Microbacterium</taxon>
    </lineage>
</organism>
<accession>A0A543EU71</accession>
<name>A0A543EU71_9MICO</name>
<protein>
    <submittedName>
        <fullName evidence="1">Uncharacterized protein</fullName>
    </submittedName>
</protein>
<dbReference type="OrthoDB" id="569821at2"/>
<evidence type="ECO:0000313" key="1">
    <source>
        <dbReference type="EMBL" id="TQM25104.1"/>
    </source>
</evidence>
<dbReference type="Proteomes" id="UP000320235">
    <property type="component" value="Unassembled WGS sequence"/>
</dbReference>
<evidence type="ECO:0000313" key="2">
    <source>
        <dbReference type="Proteomes" id="UP000320235"/>
    </source>
</evidence>
<gene>
    <name evidence="1" type="ORF">FB391_2563</name>
</gene>
<comment type="caution">
    <text evidence="1">The sequence shown here is derived from an EMBL/GenBank/DDBJ whole genome shotgun (WGS) entry which is preliminary data.</text>
</comment>
<proteinExistence type="predicted"/>
<dbReference type="RefSeq" id="WP_141894838.1">
    <property type="nucleotide sequence ID" value="NZ_BAABLH010000002.1"/>
</dbReference>
<reference evidence="1 2" key="1">
    <citation type="submission" date="2019-06" db="EMBL/GenBank/DDBJ databases">
        <title>Sequencing the genomes of 1000 actinobacteria strains.</title>
        <authorList>
            <person name="Klenk H.-P."/>
        </authorList>
    </citation>
    <scope>NUCLEOTIDE SEQUENCE [LARGE SCALE GENOMIC DNA]</scope>
    <source>
        <strain evidence="1 2">DSM 105492</strain>
    </source>
</reference>